<proteinExistence type="predicted"/>
<evidence type="ECO:0000313" key="2">
    <source>
        <dbReference type="EMBL" id="TQR84167.1"/>
    </source>
</evidence>
<reference evidence="2 3" key="1">
    <citation type="submission" date="2018-10" db="EMBL/GenBank/DDBJ databases">
        <title>Draft genome of Mycobacterium hodleri strain B.</title>
        <authorList>
            <person name="Amande T.J."/>
            <person name="Mcgenity T.J."/>
        </authorList>
    </citation>
    <scope>NUCLEOTIDE SEQUENCE [LARGE SCALE GENOMIC DNA]</scope>
    <source>
        <strain evidence="2 3">B</strain>
    </source>
</reference>
<keyword evidence="3" id="KW-1185">Reference proteome</keyword>
<evidence type="ECO:0000313" key="3">
    <source>
        <dbReference type="Proteomes" id="UP000315759"/>
    </source>
</evidence>
<name>A0A544VW05_9MYCO</name>
<dbReference type="RefSeq" id="WP_142554411.1">
    <property type="nucleotide sequence ID" value="NZ_VIFX01000034.1"/>
</dbReference>
<dbReference type="Proteomes" id="UP000315759">
    <property type="component" value="Unassembled WGS sequence"/>
</dbReference>
<comment type="caution">
    <text evidence="2">The sequence shown here is derived from an EMBL/GenBank/DDBJ whole genome shotgun (WGS) entry which is preliminary data.</text>
</comment>
<gene>
    <name evidence="2" type="ORF">D8S82_23515</name>
</gene>
<keyword evidence="1" id="KW-0732">Signal</keyword>
<sequence>MKLAKITARVAIAGALSVGALGLGAGAGSALADNGGFHQDRCFGHFCQGRGGDGRHDGRGGFRFDDRRWDQRGFDDGRRDHRPFSFRGSRVEPFFDRGRGSWGFWFFDTFIPL</sequence>
<dbReference type="EMBL" id="VIFX01000034">
    <property type="protein sequence ID" value="TQR84167.1"/>
    <property type="molecule type" value="Genomic_DNA"/>
</dbReference>
<feature type="chain" id="PRO_5022023508" evidence="1">
    <location>
        <begin position="33"/>
        <end position="113"/>
    </location>
</feature>
<accession>A0A544VW05</accession>
<evidence type="ECO:0000256" key="1">
    <source>
        <dbReference type="SAM" id="SignalP"/>
    </source>
</evidence>
<organism evidence="2 3">
    <name type="scientific">Mycolicibacterium hodleri</name>
    <dbReference type="NCBI Taxonomy" id="49897"/>
    <lineage>
        <taxon>Bacteria</taxon>
        <taxon>Bacillati</taxon>
        <taxon>Actinomycetota</taxon>
        <taxon>Actinomycetes</taxon>
        <taxon>Mycobacteriales</taxon>
        <taxon>Mycobacteriaceae</taxon>
        <taxon>Mycolicibacterium</taxon>
    </lineage>
</organism>
<dbReference type="AlphaFoldDB" id="A0A544VW05"/>
<feature type="signal peptide" evidence="1">
    <location>
        <begin position="1"/>
        <end position="32"/>
    </location>
</feature>
<protein>
    <submittedName>
        <fullName evidence="2">Uncharacterized protein</fullName>
    </submittedName>
</protein>